<proteinExistence type="predicted"/>
<name>A0A927WIA0_SELRU</name>
<evidence type="ECO:0000313" key="4">
    <source>
        <dbReference type="Proteomes" id="UP000772151"/>
    </source>
</evidence>
<keyword evidence="1" id="KW-0175">Coiled coil</keyword>
<evidence type="ECO:0000256" key="2">
    <source>
        <dbReference type="SAM" id="Phobius"/>
    </source>
</evidence>
<protein>
    <recommendedName>
        <fullName evidence="5">Tetratricopeptide repeat-containing protein</fullName>
    </recommendedName>
</protein>
<dbReference type="EMBL" id="SVCA01000005">
    <property type="protein sequence ID" value="MBE6085266.1"/>
    <property type="molecule type" value="Genomic_DNA"/>
</dbReference>
<feature type="coiled-coil region" evidence="1">
    <location>
        <begin position="148"/>
        <end position="175"/>
    </location>
</feature>
<keyword evidence="2" id="KW-0812">Transmembrane</keyword>
<evidence type="ECO:0000256" key="1">
    <source>
        <dbReference type="SAM" id="Coils"/>
    </source>
</evidence>
<reference evidence="3" key="1">
    <citation type="submission" date="2019-04" db="EMBL/GenBank/DDBJ databases">
        <title>Evolution of Biomass-Degrading Anaerobic Consortia Revealed by Metagenomics.</title>
        <authorList>
            <person name="Peng X."/>
        </authorList>
    </citation>
    <scope>NUCLEOTIDE SEQUENCE</scope>
    <source>
        <strain evidence="3">SIG242</strain>
    </source>
</reference>
<accession>A0A927WIA0</accession>
<comment type="caution">
    <text evidence="3">The sequence shown here is derived from an EMBL/GenBank/DDBJ whole genome shotgun (WGS) entry which is preliminary data.</text>
</comment>
<evidence type="ECO:0000313" key="3">
    <source>
        <dbReference type="EMBL" id="MBE6085266.1"/>
    </source>
</evidence>
<evidence type="ECO:0008006" key="5">
    <source>
        <dbReference type="Google" id="ProtNLM"/>
    </source>
</evidence>
<dbReference type="Gene3D" id="3.30.1660.40">
    <property type="entry name" value="FlgT, N-terminal domain"/>
    <property type="match status" value="1"/>
</dbReference>
<dbReference type="InterPro" id="IPR011990">
    <property type="entry name" value="TPR-like_helical_dom_sf"/>
</dbReference>
<dbReference type="Proteomes" id="UP000772151">
    <property type="component" value="Unassembled WGS sequence"/>
</dbReference>
<dbReference type="AlphaFoldDB" id="A0A927WIA0"/>
<dbReference type="RefSeq" id="WP_303669356.1">
    <property type="nucleotide sequence ID" value="NZ_SVCA01000005.1"/>
</dbReference>
<keyword evidence="2" id="KW-0472">Membrane</keyword>
<gene>
    <name evidence="3" type="ORF">E7203_07360</name>
</gene>
<dbReference type="InterPro" id="IPR038180">
    <property type="entry name" value="FlgT_N_sf"/>
</dbReference>
<organism evidence="3 4">
    <name type="scientific">Selenomonas ruminantium</name>
    <dbReference type="NCBI Taxonomy" id="971"/>
    <lineage>
        <taxon>Bacteria</taxon>
        <taxon>Bacillati</taxon>
        <taxon>Bacillota</taxon>
        <taxon>Negativicutes</taxon>
        <taxon>Selenomonadales</taxon>
        <taxon>Selenomonadaceae</taxon>
        <taxon>Selenomonas</taxon>
    </lineage>
</organism>
<sequence>MGIYKCYDLIIRKLNYYVSSMRLFHTVKIALIIMVMLFLSNSNALALEQIISTKGVYISSSSESIKDAKQNAFNDALRQALEQAGVLVISTSKVHNTVLTEDEIRTIASKIIHVKSQRYSIKTINNDAIEATVYLETSISTDSINNQLNDIINENKKLTEINKKLELSNDEIKDKLQYYQSIDDMETYIKKKYTMESVNKMHPWTYEELRAKQDRGLIAEIALGHYYMALRRWDNALTHIKESERQNFNISKMIGRKYEMGWRQYIDFGEIYFMKKDYSAAEFHFREAYKRIKSMHFSSSELRKKRIDECAYYVKTTQYILGHK</sequence>
<feature type="transmembrane region" description="Helical" evidence="2">
    <location>
        <begin position="21"/>
        <end position="39"/>
    </location>
</feature>
<keyword evidence="2" id="KW-1133">Transmembrane helix</keyword>
<dbReference type="SUPFAM" id="SSF48452">
    <property type="entry name" value="TPR-like"/>
    <property type="match status" value="1"/>
</dbReference>